<evidence type="ECO:0000256" key="1">
    <source>
        <dbReference type="SAM" id="SignalP"/>
    </source>
</evidence>
<feature type="signal peptide" evidence="1">
    <location>
        <begin position="1"/>
        <end position="25"/>
    </location>
</feature>
<evidence type="ECO:0000313" key="2">
    <source>
        <dbReference type="EMBL" id="MBB5728681.1"/>
    </source>
</evidence>
<sequence>MLSGGVGRGLAGLLLAASACGALLAGCDGSPSPSPAVAVSPVPPQRLSLGALVVRGG</sequence>
<reference evidence="2 3" key="1">
    <citation type="submission" date="2020-08" db="EMBL/GenBank/DDBJ databases">
        <title>Genomic Encyclopedia of Type Strains, Phase IV (KMG-IV): sequencing the most valuable type-strain genomes for metagenomic binning, comparative biology and taxonomic classification.</title>
        <authorList>
            <person name="Goeker M."/>
        </authorList>
    </citation>
    <scope>NUCLEOTIDE SEQUENCE [LARGE SCALE GENOMIC DNA]</scope>
    <source>
        <strain evidence="2 3">DSM 103336</strain>
    </source>
</reference>
<feature type="chain" id="PRO_5030865333" evidence="1">
    <location>
        <begin position="26"/>
        <end position="57"/>
    </location>
</feature>
<organism evidence="2 3">
    <name type="scientific">Sphingomonas prati</name>
    <dbReference type="NCBI Taxonomy" id="1843237"/>
    <lineage>
        <taxon>Bacteria</taxon>
        <taxon>Pseudomonadati</taxon>
        <taxon>Pseudomonadota</taxon>
        <taxon>Alphaproteobacteria</taxon>
        <taxon>Sphingomonadales</taxon>
        <taxon>Sphingomonadaceae</taxon>
        <taxon>Sphingomonas</taxon>
    </lineage>
</organism>
<dbReference type="Proteomes" id="UP000546701">
    <property type="component" value="Unassembled WGS sequence"/>
</dbReference>
<keyword evidence="1" id="KW-0732">Signal</keyword>
<dbReference type="AlphaFoldDB" id="A0A7W9BRK1"/>
<keyword evidence="3" id="KW-1185">Reference proteome</keyword>
<dbReference type="RefSeq" id="WP_157177472.1">
    <property type="nucleotide sequence ID" value="NZ_BMJP01000001.1"/>
</dbReference>
<dbReference type="EMBL" id="JACIJR010000002">
    <property type="protein sequence ID" value="MBB5728681.1"/>
    <property type="molecule type" value="Genomic_DNA"/>
</dbReference>
<evidence type="ECO:0000313" key="3">
    <source>
        <dbReference type="Proteomes" id="UP000546701"/>
    </source>
</evidence>
<gene>
    <name evidence="2" type="ORF">FHS99_001151</name>
</gene>
<proteinExistence type="predicted"/>
<protein>
    <submittedName>
        <fullName evidence="2">Uncharacterized protein</fullName>
    </submittedName>
</protein>
<comment type="caution">
    <text evidence="2">The sequence shown here is derived from an EMBL/GenBank/DDBJ whole genome shotgun (WGS) entry which is preliminary data.</text>
</comment>
<name>A0A7W9BRK1_9SPHN</name>
<accession>A0A7W9BRK1</accession>